<evidence type="ECO:0008006" key="5">
    <source>
        <dbReference type="Google" id="ProtNLM"/>
    </source>
</evidence>
<evidence type="ECO:0000313" key="3">
    <source>
        <dbReference type="EMBL" id="GHE95848.1"/>
    </source>
</evidence>
<organism evidence="3 4">
    <name type="scientific">Amycolatopsis deserti</name>
    <dbReference type="NCBI Taxonomy" id="185696"/>
    <lineage>
        <taxon>Bacteria</taxon>
        <taxon>Bacillati</taxon>
        <taxon>Actinomycetota</taxon>
        <taxon>Actinomycetes</taxon>
        <taxon>Pseudonocardiales</taxon>
        <taxon>Pseudonocardiaceae</taxon>
        <taxon>Amycolatopsis</taxon>
    </lineage>
</organism>
<keyword evidence="2" id="KW-1133">Transmembrane helix</keyword>
<feature type="region of interest" description="Disordered" evidence="1">
    <location>
        <begin position="159"/>
        <end position="244"/>
    </location>
</feature>
<feature type="compositionally biased region" description="Low complexity" evidence="1">
    <location>
        <begin position="159"/>
        <end position="176"/>
    </location>
</feature>
<feature type="compositionally biased region" description="Gly residues" evidence="1">
    <location>
        <begin position="1"/>
        <end position="24"/>
    </location>
</feature>
<reference evidence="4" key="1">
    <citation type="journal article" date="2019" name="Int. J. Syst. Evol. Microbiol.">
        <title>The Global Catalogue of Microorganisms (GCM) 10K type strain sequencing project: providing services to taxonomists for standard genome sequencing and annotation.</title>
        <authorList>
            <consortium name="The Broad Institute Genomics Platform"/>
            <consortium name="The Broad Institute Genome Sequencing Center for Infectious Disease"/>
            <person name="Wu L."/>
            <person name="Ma J."/>
        </authorList>
    </citation>
    <scope>NUCLEOTIDE SEQUENCE [LARGE SCALE GENOMIC DNA]</scope>
    <source>
        <strain evidence="4">CGMCC 4.7677</strain>
    </source>
</reference>
<proteinExistence type="predicted"/>
<dbReference type="EMBL" id="BNAU01000003">
    <property type="protein sequence ID" value="GHE95848.1"/>
    <property type="molecule type" value="Genomic_DNA"/>
</dbReference>
<comment type="caution">
    <text evidence="3">The sequence shown here is derived from an EMBL/GenBank/DDBJ whole genome shotgun (WGS) entry which is preliminary data.</text>
</comment>
<dbReference type="InterPro" id="IPR035166">
    <property type="entry name" value="DUF5336"/>
</dbReference>
<feature type="transmembrane region" description="Helical" evidence="2">
    <location>
        <begin position="125"/>
        <end position="148"/>
    </location>
</feature>
<keyword evidence="4" id="KW-1185">Reference proteome</keyword>
<dbReference type="Proteomes" id="UP000605897">
    <property type="component" value="Unassembled WGS sequence"/>
</dbReference>
<gene>
    <name evidence="3" type="ORF">GCM10017786_30430</name>
</gene>
<evidence type="ECO:0000256" key="1">
    <source>
        <dbReference type="SAM" id="MobiDB-lite"/>
    </source>
</evidence>
<dbReference type="Pfam" id="PF17270">
    <property type="entry name" value="DUF5336"/>
    <property type="match status" value="1"/>
</dbReference>
<feature type="transmembrane region" description="Helical" evidence="2">
    <location>
        <begin position="44"/>
        <end position="62"/>
    </location>
</feature>
<feature type="transmembrane region" description="Helical" evidence="2">
    <location>
        <begin position="97"/>
        <end position="119"/>
    </location>
</feature>
<feature type="compositionally biased region" description="Low complexity" evidence="1">
    <location>
        <begin position="25"/>
        <end position="38"/>
    </location>
</feature>
<name>A0ABQ3IZM3_9PSEU</name>
<keyword evidence="2" id="KW-0472">Membrane</keyword>
<dbReference type="RefSeq" id="WP_191245222.1">
    <property type="nucleotide sequence ID" value="NZ_BNAU01000003.1"/>
</dbReference>
<sequence length="244" mass="25029">MTFPSGGPGYPQQGGGGQPPGTGGFPQQQPPAQQSGPSLSPANLSMILTLFIALLGLVNYFIGFSEEAQGADQPVLFLLVGGLLAGLAVLPRGPRTLPFAVLFSVLGALTAILVVVHIPEQAETPGIYTVILILGILQMLVAIAALLFDAGVLKMPQPQQPQYGQPYGQPGQFGQPGQPGQGPGEQKAGPGGTQYGPPVTPPQQQSTVYAPQQGQFYNPAAKPEGQQGQQGQHPGTPPGGSPQS</sequence>
<evidence type="ECO:0000313" key="4">
    <source>
        <dbReference type="Proteomes" id="UP000605897"/>
    </source>
</evidence>
<feature type="compositionally biased region" description="Gly residues" evidence="1">
    <location>
        <begin position="177"/>
        <end position="194"/>
    </location>
</feature>
<protein>
    <recommendedName>
        <fullName evidence="5">34 kDa antigenic protein</fullName>
    </recommendedName>
</protein>
<keyword evidence="2" id="KW-0812">Transmembrane</keyword>
<feature type="compositionally biased region" description="Low complexity" evidence="1">
    <location>
        <begin position="223"/>
        <end position="234"/>
    </location>
</feature>
<accession>A0ABQ3IZM3</accession>
<feature type="region of interest" description="Disordered" evidence="1">
    <location>
        <begin position="1"/>
        <end position="38"/>
    </location>
</feature>
<feature type="transmembrane region" description="Helical" evidence="2">
    <location>
        <begin position="74"/>
        <end position="90"/>
    </location>
</feature>
<feature type="compositionally biased region" description="Pro residues" evidence="1">
    <location>
        <begin position="235"/>
        <end position="244"/>
    </location>
</feature>
<evidence type="ECO:0000256" key="2">
    <source>
        <dbReference type="SAM" id="Phobius"/>
    </source>
</evidence>